<name>A0AA38HB99_9TREE</name>
<feature type="compositionally biased region" description="Low complexity" evidence="1">
    <location>
        <begin position="754"/>
        <end position="768"/>
    </location>
</feature>
<keyword evidence="3" id="KW-1185">Reference proteome</keyword>
<gene>
    <name evidence="2" type="ORF">MKK02DRAFT_42658</name>
</gene>
<feature type="compositionally biased region" description="Basic and acidic residues" evidence="1">
    <location>
        <begin position="410"/>
        <end position="426"/>
    </location>
</feature>
<protein>
    <recommendedName>
        <fullName evidence="4">LIM zinc-binding domain-containing protein</fullName>
    </recommendedName>
</protein>
<feature type="region of interest" description="Disordered" evidence="1">
    <location>
        <begin position="754"/>
        <end position="787"/>
    </location>
</feature>
<accession>A0AA38HB99</accession>
<dbReference type="RefSeq" id="XP_052948044.1">
    <property type="nucleotide sequence ID" value="XM_053092098.1"/>
</dbReference>
<dbReference type="Proteomes" id="UP001164286">
    <property type="component" value="Unassembled WGS sequence"/>
</dbReference>
<evidence type="ECO:0000256" key="1">
    <source>
        <dbReference type="SAM" id="MobiDB-lite"/>
    </source>
</evidence>
<feature type="compositionally biased region" description="Pro residues" evidence="1">
    <location>
        <begin position="257"/>
        <end position="276"/>
    </location>
</feature>
<sequence length="787" mass="85233">MIVCCHCGEKGFSPHGRCGKCGARTIQRRSSFNTPLQNDRDRWANRYVIPDASSTSPHLRRQTVPIAHLPKLREEPPATATRPLPRPIKPHHSPFEVHIDDADSPSTLNQPIAAPVMPALQAKSVNVLRPNLGRQSTGLSAQYPLDPSLFPTSALVAPLVPPKHKDKCDHGCGCGKLAEDINPRKPDPHGATKKRLFGDLQRVCQRPGSGIPPVGLAPPLPNPPITIRMMREPSYRRPSSPLNLPAMFARLQRDTAPPTPVNPWGPLGTPLPPPTPSDARNLRYQPPSRTTPLTAPPTPRPDYLPLTSVPQDLSPRPRSNSLLRTHASQQSAEDRFGSFGPGPTIPPSTRPLVHIDVVPPNSNRTESVSERRASYMRAMSRGTANVAAPSEQIASGRRVAELREAYEQRKAEAQRAQNRRMEEVSRKLAQAPPRPWPPVTARDFGAEGAALGRQSPRPRPNAVAETRERYASQNGQSEAGSNRSARVATWMASLPGTDRAPPGIPLRQVPVSTVNSSRRTSANAVSRAASITSTDTVIVHNLSPVLPPINDLQIRHFREVANDTLPTLGRKPGYRLSSTSVPKPRIPPTGPVPSNSSRNSNSVSTVRSPHLRDASASSTRPAVIPKLGGNMPPCPCCGVKIAFFDRDRVVGPYGTVWHQSCLQCGGGEGAGRGKLIKGGCGKRLDKGANVDLGGTMWCKKCSLERKARVLVPSSVSPALPTQPLSYQQATRLASLRHPQPVRLSSPDISMPRYRWPSSISRRSSQGRRVTPSGPRRASWCSTGTGGV</sequence>
<evidence type="ECO:0000313" key="3">
    <source>
        <dbReference type="Proteomes" id="UP001164286"/>
    </source>
</evidence>
<evidence type="ECO:0000313" key="2">
    <source>
        <dbReference type="EMBL" id="KAI9638267.1"/>
    </source>
</evidence>
<dbReference type="Gene3D" id="2.10.110.10">
    <property type="entry name" value="Cysteine Rich Protein"/>
    <property type="match status" value="1"/>
</dbReference>
<dbReference type="GeneID" id="77731303"/>
<proteinExistence type="predicted"/>
<feature type="region of interest" description="Disordered" evidence="1">
    <location>
        <begin position="410"/>
        <end position="484"/>
    </location>
</feature>
<feature type="compositionally biased region" description="Polar residues" evidence="1">
    <location>
        <begin position="471"/>
        <end position="484"/>
    </location>
</feature>
<feature type="compositionally biased region" description="Polar residues" evidence="1">
    <location>
        <begin position="317"/>
        <end position="331"/>
    </location>
</feature>
<feature type="region of interest" description="Disordered" evidence="1">
    <location>
        <begin position="254"/>
        <end position="369"/>
    </location>
</feature>
<dbReference type="AlphaFoldDB" id="A0AA38HB99"/>
<feature type="compositionally biased region" description="Low complexity" evidence="1">
    <location>
        <begin position="592"/>
        <end position="608"/>
    </location>
</feature>
<organism evidence="2 3">
    <name type="scientific">Dioszegia hungarica</name>
    <dbReference type="NCBI Taxonomy" id="4972"/>
    <lineage>
        <taxon>Eukaryota</taxon>
        <taxon>Fungi</taxon>
        <taxon>Dikarya</taxon>
        <taxon>Basidiomycota</taxon>
        <taxon>Agaricomycotina</taxon>
        <taxon>Tremellomycetes</taxon>
        <taxon>Tremellales</taxon>
        <taxon>Bulleribasidiaceae</taxon>
        <taxon>Dioszegia</taxon>
    </lineage>
</organism>
<comment type="caution">
    <text evidence="2">The sequence shown here is derived from an EMBL/GenBank/DDBJ whole genome shotgun (WGS) entry which is preliminary data.</text>
</comment>
<reference evidence="2" key="1">
    <citation type="journal article" date="2022" name="G3 (Bethesda)">
        <title>High quality genome of the basidiomycete yeast Dioszegia hungarica PDD-24b-2 isolated from cloud water.</title>
        <authorList>
            <person name="Jarrige D."/>
            <person name="Haridas S."/>
            <person name="Bleykasten-Grosshans C."/>
            <person name="Joly M."/>
            <person name="Nadalig T."/>
            <person name="Sancelme M."/>
            <person name="Vuilleumier S."/>
            <person name="Grigoriev I.V."/>
            <person name="Amato P."/>
            <person name="Bringel F."/>
        </authorList>
    </citation>
    <scope>NUCLEOTIDE SEQUENCE</scope>
    <source>
        <strain evidence="2">PDD-24b-2</strain>
    </source>
</reference>
<dbReference type="EMBL" id="JAKWFO010000003">
    <property type="protein sequence ID" value="KAI9638267.1"/>
    <property type="molecule type" value="Genomic_DNA"/>
</dbReference>
<feature type="region of interest" description="Disordered" evidence="1">
    <location>
        <begin position="565"/>
        <end position="624"/>
    </location>
</feature>
<evidence type="ECO:0008006" key="4">
    <source>
        <dbReference type="Google" id="ProtNLM"/>
    </source>
</evidence>